<dbReference type="Pfam" id="PF13618">
    <property type="entry name" value="Gluconate_2-dh3"/>
    <property type="match status" value="1"/>
</dbReference>
<gene>
    <name evidence="1" type="ORF">JW984_10000</name>
</gene>
<organism evidence="1 2">
    <name type="scientific">Candidatus Zymogenus saltonus</name>
    <dbReference type="NCBI Taxonomy" id="2844893"/>
    <lineage>
        <taxon>Bacteria</taxon>
        <taxon>Deltaproteobacteria</taxon>
        <taxon>Candidatus Zymogenia</taxon>
        <taxon>Candidatus Zymogeniales</taxon>
        <taxon>Candidatus Zymogenaceae</taxon>
        <taxon>Candidatus Zymogenus</taxon>
    </lineage>
</organism>
<protein>
    <submittedName>
        <fullName evidence="1">Gluconate 2-dehydrogenase subunit 3 family protein</fullName>
    </submittedName>
</protein>
<reference evidence="1" key="1">
    <citation type="journal article" date="2021" name="Environ. Microbiol.">
        <title>Genomic characterization of three novel Desulfobacterota classes expand the metabolic and phylogenetic diversity of the phylum.</title>
        <authorList>
            <person name="Murphy C.L."/>
            <person name="Biggerstaff J."/>
            <person name="Eichhorn A."/>
            <person name="Ewing E."/>
            <person name="Shahan R."/>
            <person name="Soriano D."/>
            <person name="Stewart S."/>
            <person name="VanMol K."/>
            <person name="Walker R."/>
            <person name="Walters P."/>
            <person name="Elshahed M.S."/>
            <person name="Youssef N.H."/>
        </authorList>
    </citation>
    <scope>NUCLEOTIDE SEQUENCE</scope>
    <source>
        <strain evidence="1">Zod_Metabat.24</strain>
    </source>
</reference>
<evidence type="ECO:0000313" key="1">
    <source>
        <dbReference type="EMBL" id="MBN1573514.1"/>
    </source>
</evidence>
<dbReference type="EMBL" id="JAFGIX010000052">
    <property type="protein sequence ID" value="MBN1573514.1"/>
    <property type="molecule type" value="Genomic_DNA"/>
</dbReference>
<proteinExistence type="predicted"/>
<comment type="caution">
    <text evidence="1">The sequence shown here is derived from an EMBL/GenBank/DDBJ whole genome shotgun (WGS) entry which is preliminary data.</text>
</comment>
<evidence type="ECO:0000313" key="2">
    <source>
        <dbReference type="Proteomes" id="UP000809273"/>
    </source>
</evidence>
<dbReference type="InterPro" id="IPR027056">
    <property type="entry name" value="Gluconate_2DH_su3"/>
</dbReference>
<accession>A0A9D8PNP3</accession>
<dbReference type="AlphaFoldDB" id="A0A9D8PNP3"/>
<reference evidence="1" key="2">
    <citation type="submission" date="2021-01" db="EMBL/GenBank/DDBJ databases">
        <authorList>
            <person name="Hahn C.R."/>
            <person name="Youssef N.H."/>
            <person name="Elshahed M."/>
        </authorList>
    </citation>
    <scope>NUCLEOTIDE SEQUENCE</scope>
    <source>
        <strain evidence="1">Zod_Metabat.24</strain>
    </source>
</reference>
<dbReference type="Proteomes" id="UP000809273">
    <property type="component" value="Unassembled WGS sequence"/>
</dbReference>
<name>A0A9D8PNP3_9DELT</name>
<sequence length="174" mass="19719">MNDYDIWRFGIKRRTFIKSMLVLTGAAATVSTSGCADYPEAEGDFAFLDDKTHAVIKSFSERIIPKGGAFPEGAEDIEVTDFFDKLVGAQPPEIQKNMRSGIMLLEHAPIFLMFKFKRFTQLTDDEKDQYLKKWEGSGVALFRGVFKGFKNICTLGFFSNEKVWKYIGYDGPPI</sequence>